<dbReference type="HAMAP" id="MF_00841">
    <property type="entry name" value="Gtf3"/>
    <property type="match status" value="1"/>
</dbReference>
<feature type="binding site" evidence="5">
    <location>
        <position position="16"/>
    </location>
    <ligand>
        <name>UDP</name>
        <dbReference type="ChEBI" id="CHEBI:58223"/>
    </ligand>
</feature>
<dbReference type="Proteomes" id="UP000216681">
    <property type="component" value="Unassembled WGS sequence"/>
</dbReference>
<reference evidence="8" key="2">
    <citation type="submission" date="2017-05" db="EMBL/GenBank/DDBJ databases">
        <authorList>
            <person name="Song R."/>
            <person name="Chenine A.L."/>
            <person name="Ruprecht R.M."/>
        </authorList>
    </citation>
    <scope>NUCLEOTIDE SEQUENCE [LARGE SCALE GENOMIC DNA]</scope>
    <source>
        <strain evidence="8">114h</strain>
    </source>
</reference>
<dbReference type="InterPro" id="IPR058592">
    <property type="entry name" value="Gtf3_C"/>
</dbReference>
<comment type="pathway">
    <text evidence="1 5">Protein modification; protein glycosylation.</text>
</comment>
<dbReference type="RefSeq" id="WP_094500897.1">
    <property type="nucleotide sequence ID" value="NZ_JANKBC010000032.1"/>
</dbReference>
<evidence type="ECO:0000256" key="5">
    <source>
        <dbReference type="HAMAP-Rule" id="MF_00841"/>
    </source>
</evidence>
<comment type="domain">
    <text evidence="5">Dimerizes via the C-terminus; dimerization is required for tetramer formation. Binds protein substrate via an exposed loop in the N-terminus.</text>
</comment>
<feature type="binding site" evidence="5">
    <location>
        <position position="182"/>
    </location>
    <ligand>
        <name>UDP</name>
        <dbReference type="ChEBI" id="CHEBI:58223"/>
    </ligand>
</feature>
<reference evidence="10 11" key="3">
    <citation type="submission" date="2017-09" db="EMBL/GenBank/DDBJ databases">
        <title>Tripartite evolution among Lactobacillus johnsonii, Lactobacillus taiwanensis, Lactobacillus reuteri and their rodent host.</title>
        <authorList>
            <person name="Wang T."/>
            <person name="Knowles S."/>
            <person name="Cheng C."/>
        </authorList>
    </citation>
    <scope>NUCLEOTIDE SEQUENCE [LARGE SCALE GENOMIC DNA]</scope>
    <source>
        <strain evidence="9 11">105n</strain>
        <strain evidence="8 10">114h</strain>
    </source>
</reference>
<evidence type="ECO:0000256" key="3">
    <source>
        <dbReference type="ARBA" id="ARBA00022679"/>
    </source>
</evidence>
<dbReference type="SUPFAM" id="SSF53756">
    <property type="entry name" value="UDP-Glycosyltransferase/glycogen phosphorylase"/>
    <property type="match status" value="1"/>
</dbReference>
<comment type="subunit">
    <text evidence="5">Homotetramer; a dimer of dimers.</text>
</comment>
<dbReference type="Pfam" id="PF26334">
    <property type="entry name" value="Gtf3_N"/>
    <property type="match status" value="1"/>
</dbReference>
<dbReference type="Pfam" id="PF26337">
    <property type="entry name" value="Gtf3_C"/>
    <property type="match status" value="1"/>
</dbReference>
<evidence type="ECO:0000313" key="10">
    <source>
        <dbReference type="Proteomes" id="UP000215747"/>
    </source>
</evidence>
<organism evidence="8 10">
    <name type="scientific">Limosilactobacillus reuteri</name>
    <name type="common">Lactobacillus reuteri</name>
    <dbReference type="NCBI Taxonomy" id="1598"/>
    <lineage>
        <taxon>Bacteria</taxon>
        <taxon>Bacillati</taxon>
        <taxon>Bacillota</taxon>
        <taxon>Bacilli</taxon>
        <taxon>Lactobacillales</taxon>
        <taxon>Lactobacillaceae</taxon>
        <taxon>Limosilactobacillus</taxon>
    </lineage>
</organism>
<protein>
    <recommendedName>
        <fullName evidence="5">Glucosyltransferase 3</fullName>
        <ecNumber evidence="5">2.4.1.-</ecNumber>
    </recommendedName>
</protein>
<feature type="binding site" evidence="5">
    <location>
        <begin position="251"/>
        <end position="256"/>
    </location>
    <ligand>
        <name>UDP</name>
        <dbReference type="ChEBI" id="CHEBI:58223"/>
    </ligand>
</feature>
<gene>
    <name evidence="5" type="primary">gtf3</name>
    <name evidence="8" type="ORF">CBF96_06460</name>
    <name evidence="9" type="ORF">CBG15_06400</name>
</gene>
<dbReference type="EMBL" id="NGPL01000036">
    <property type="protein sequence ID" value="OYS68821.1"/>
    <property type="molecule type" value="Genomic_DNA"/>
</dbReference>
<feature type="domain" description="Glucosyltransferase 3-like N-terminal" evidence="6">
    <location>
        <begin position="2"/>
        <end position="154"/>
    </location>
</feature>
<comment type="similarity">
    <text evidence="5">Belongs to the Gtf3 glucosyltransferase family.</text>
</comment>
<keyword evidence="2 5" id="KW-0328">Glycosyltransferase</keyword>
<evidence type="ECO:0000259" key="6">
    <source>
        <dbReference type="Pfam" id="PF26334"/>
    </source>
</evidence>
<dbReference type="EMBL" id="NGPX01000029">
    <property type="protein sequence ID" value="OYS93444.1"/>
    <property type="molecule type" value="Genomic_DNA"/>
</dbReference>
<feature type="domain" description="Glucosyltransferase 3-like C-terminal" evidence="7">
    <location>
        <begin position="174"/>
        <end position="330"/>
    </location>
</feature>
<keyword evidence="3 5" id="KW-0808">Transferase</keyword>
<proteinExistence type="inferred from homology"/>
<comment type="function">
    <text evidence="5">Required for polymorphic O-glycosylation of the serine-rich repeat protein in this bacteria. Catalyzes the second step in glycosylation by transferring a sugar from a UDP-activated sugar to the terminal GlcNAc moiety of the 3-O-(N-acetyl-alpha-D-glucosaminyl)-L-seryl-[protein] resulting from the first glycosylation step.</text>
</comment>
<evidence type="ECO:0000313" key="9">
    <source>
        <dbReference type="EMBL" id="OYS93444.1"/>
    </source>
</evidence>
<dbReference type="EC" id="2.4.1.-" evidence="5"/>
<dbReference type="Gene3D" id="3.40.50.2000">
    <property type="entry name" value="Glycogen Phosphorylase B"/>
    <property type="match status" value="2"/>
</dbReference>
<dbReference type="Proteomes" id="UP000215747">
    <property type="component" value="Unassembled WGS sequence"/>
</dbReference>
<evidence type="ECO:0000313" key="8">
    <source>
        <dbReference type="EMBL" id="OYS68821.1"/>
    </source>
</evidence>
<evidence type="ECO:0000259" key="7">
    <source>
        <dbReference type="Pfam" id="PF26337"/>
    </source>
</evidence>
<evidence type="ECO:0000256" key="2">
    <source>
        <dbReference type="ARBA" id="ARBA00022676"/>
    </source>
</evidence>
<dbReference type="UniPathway" id="UPA00378"/>
<dbReference type="InterPro" id="IPR043676">
    <property type="entry name" value="Gtf3"/>
</dbReference>
<accession>A0A256SPP5</accession>
<dbReference type="InterPro" id="IPR058591">
    <property type="entry name" value="Gtf3_N"/>
</dbReference>
<sequence>MTVHITNLYGFSYKSTAQIAQNQTTKIACDQLGFKELGIYHYDSSQESFEHLQARFDGIIASVAFGDTVIFQSPSWNTIDWDIKFIDHLSAYQVKKIIFIHDVVPLMFPTNRYLLPQFIDYYNRADVLIVPTQEMADFLKENGLTVNNIVLQEMWDHIADVGFFPLAETNEKVINFAGDPSKFKFVNHWNFSGTPLHVFSDKKTWIDNQNIVSMGWQTDRNLLSKLRISGGFGLLWEANPYWAQYMKMNVSYKLSTYLAAGIPVIINKNAAQSKLVQHEGVGIVVSSLDEAVEIVQNLNDQDYNKMIKRVNDFAELIRGGFFTNRALTEAIFKLHCR</sequence>
<evidence type="ECO:0000313" key="11">
    <source>
        <dbReference type="Proteomes" id="UP000216681"/>
    </source>
</evidence>
<keyword evidence="4 5" id="KW-0547">Nucleotide-binding</keyword>
<dbReference type="AlphaFoldDB" id="A0A256SPP5"/>
<dbReference type="GO" id="GO:0035251">
    <property type="term" value="F:UDP-glucosyltransferase activity"/>
    <property type="evidence" value="ECO:0007669"/>
    <property type="project" value="InterPro"/>
</dbReference>
<dbReference type="GO" id="GO:0000166">
    <property type="term" value="F:nucleotide binding"/>
    <property type="evidence" value="ECO:0007669"/>
    <property type="project" value="UniProtKB-KW"/>
</dbReference>
<evidence type="ECO:0000256" key="4">
    <source>
        <dbReference type="ARBA" id="ARBA00022741"/>
    </source>
</evidence>
<reference evidence="10 11" key="1">
    <citation type="submission" date="2017-05" db="EMBL/GenBank/DDBJ databases">
        <authorList>
            <person name="Lin X.B."/>
            <person name="Stothard P."/>
            <person name="Tasseva G."/>
            <person name="Walter J."/>
        </authorList>
    </citation>
    <scope>NUCLEOTIDE SEQUENCE [LARGE SCALE GENOMIC DNA]</scope>
    <source>
        <strain evidence="9 11">105n</strain>
        <strain evidence="10">114h</strain>
    </source>
</reference>
<dbReference type="PIRSF" id="PIRSF007023">
    <property type="entry name" value="UDP-Galf_transf"/>
    <property type="match status" value="1"/>
</dbReference>
<comment type="caution">
    <text evidence="8">The sequence shown here is derived from an EMBL/GenBank/DDBJ whole genome shotgun (WGS) entry which is preliminary data.</text>
</comment>
<evidence type="ECO:0000256" key="1">
    <source>
        <dbReference type="ARBA" id="ARBA00004922"/>
    </source>
</evidence>
<name>A0A256SPP5_LIMRT</name>